<accession>A0A6J7X2W1</accession>
<dbReference type="EMBL" id="LR798339">
    <property type="protein sequence ID" value="CAB5224781.1"/>
    <property type="molecule type" value="Genomic_DNA"/>
</dbReference>
<gene>
    <name evidence="1" type="ORF">UFOVP742_6</name>
</gene>
<proteinExistence type="predicted"/>
<evidence type="ECO:0000313" key="1">
    <source>
        <dbReference type="EMBL" id="CAB5224781.1"/>
    </source>
</evidence>
<protein>
    <submittedName>
        <fullName evidence="1">Uncharacterized protein</fullName>
    </submittedName>
</protein>
<sequence length="419" mass="47927">MKTVPFSSILSGVCQLVGLDRATLNDKGFYAIRDFTSKRINTIWDREEWPDIDRYFDTHPGNPISSIEIPEELLGTQSDDPICTEDLVDLLVTAETTPLRMELDIYFPRIYLEDFSSDAFAKGTVGSTYTKFLNAIYLTNPDETKFSLSDEQYNFTYESMTDEVGEFISAITVRLSTPATFSAYTYRGVNDLTTMKVVFVDNPQFMIQLPDDGLQVIDVYNTDSRRSTRAVPEDFLVEDESSIPLLINYPTETFSGPNNTELSYVRFKNAERKYLRYRLKSFDLTGKGYSTSDVYRYNSQVYFDWEQQNGAYNPTNFAYGSSGDFWRFSLSSGVTFPAGTMNPRTPTTYGLTVWRKFDIPNRFRDYLINGAAADFLRSEGRAEEAVVCDQLAEAAIQQQIDVLIRQQGQTQKMNMVYTY</sequence>
<reference evidence="1" key="1">
    <citation type="submission" date="2020-05" db="EMBL/GenBank/DDBJ databases">
        <authorList>
            <person name="Chiriac C."/>
            <person name="Salcher M."/>
            <person name="Ghai R."/>
            <person name="Kavagutti S V."/>
        </authorList>
    </citation>
    <scope>NUCLEOTIDE SEQUENCE</scope>
</reference>
<name>A0A6J7X2W1_9CAUD</name>
<organism evidence="1">
    <name type="scientific">uncultured Caudovirales phage</name>
    <dbReference type="NCBI Taxonomy" id="2100421"/>
    <lineage>
        <taxon>Viruses</taxon>
        <taxon>Duplodnaviria</taxon>
        <taxon>Heunggongvirae</taxon>
        <taxon>Uroviricota</taxon>
        <taxon>Caudoviricetes</taxon>
        <taxon>Peduoviridae</taxon>
        <taxon>Maltschvirus</taxon>
        <taxon>Maltschvirus maltsch</taxon>
    </lineage>
</organism>